<dbReference type="Proteomes" id="UP001521074">
    <property type="component" value="Unassembled WGS sequence"/>
</dbReference>
<comment type="caution">
    <text evidence="1">The sequence shown here is derived from an EMBL/GenBank/DDBJ whole genome shotgun (WGS) entry which is preliminary data.</text>
</comment>
<proteinExistence type="predicted"/>
<dbReference type="RefSeq" id="WP_232876646.1">
    <property type="nucleotide sequence ID" value="NZ_JAJSOJ010000013.1"/>
</dbReference>
<sequence>MSSVAPDCMNPKAVPQLHGVDGIRLAMAMTDTHQLSVGEGSEAVIVQLPPQARGVFPLIDGRNTVADLAARLEVRGVDAAQFEGVWRAMVATLAPLGLLSVSLPLS</sequence>
<organism evidence="1 2">
    <name type="scientific">Acetobacter sicerae</name>
    <dbReference type="NCBI Taxonomy" id="85325"/>
    <lineage>
        <taxon>Bacteria</taxon>
        <taxon>Pseudomonadati</taxon>
        <taxon>Pseudomonadota</taxon>
        <taxon>Alphaproteobacteria</taxon>
        <taxon>Acetobacterales</taxon>
        <taxon>Acetobacteraceae</taxon>
        <taxon>Acetobacter</taxon>
    </lineage>
</organism>
<name>A0ABS8VRE4_9PROT</name>
<accession>A0ABS8VRE4</accession>
<evidence type="ECO:0000313" key="1">
    <source>
        <dbReference type="EMBL" id="MCE0743085.1"/>
    </source>
</evidence>
<evidence type="ECO:0000313" key="2">
    <source>
        <dbReference type="Proteomes" id="UP001521074"/>
    </source>
</evidence>
<dbReference type="EMBL" id="JAJSOJ010000013">
    <property type="protein sequence ID" value="MCE0743085.1"/>
    <property type="molecule type" value="Genomic_DNA"/>
</dbReference>
<reference evidence="1 2" key="1">
    <citation type="submission" date="2021-12" db="EMBL/GenBank/DDBJ databases">
        <title>Genome sequence of Acetobacter sicerae DmPark20a_162.</title>
        <authorList>
            <person name="Chaston J.M."/>
        </authorList>
    </citation>
    <scope>NUCLEOTIDE SEQUENCE [LARGE SCALE GENOMIC DNA]</scope>
    <source>
        <strain evidence="1 2">DmPark20a_162</strain>
    </source>
</reference>
<protein>
    <submittedName>
        <fullName evidence="1">Uncharacterized protein</fullName>
    </submittedName>
</protein>
<keyword evidence="2" id="KW-1185">Reference proteome</keyword>
<gene>
    <name evidence="1" type="ORF">LWC05_04155</name>
</gene>